<dbReference type="EMBL" id="JBHUME010000012">
    <property type="protein sequence ID" value="MFD2614450.1"/>
    <property type="molecule type" value="Genomic_DNA"/>
</dbReference>
<feature type="transmembrane region" description="Helical" evidence="7">
    <location>
        <begin position="379"/>
        <end position="398"/>
    </location>
</feature>
<dbReference type="PANTHER" id="PTHR43495:SF5">
    <property type="entry name" value="GAMMA-AMINOBUTYRIC ACID PERMEASE"/>
    <property type="match status" value="1"/>
</dbReference>
<comment type="caution">
    <text evidence="9">The sequence shown here is derived from an EMBL/GenBank/DDBJ whole genome shotgun (WGS) entry which is preliminary data.</text>
</comment>
<dbReference type="Proteomes" id="UP001597541">
    <property type="component" value="Unassembled WGS sequence"/>
</dbReference>
<feature type="transmembrane region" description="Helical" evidence="7">
    <location>
        <begin position="147"/>
        <end position="168"/>
    </location>
</feature>
<evidence type="ECO:0000256" key="4">
    <source>
        <dbReference type="ARBA" id="ARBA00022970"/>
    </source>
</evidence>
<feature type="transmembrane region" description="Helical" evidence="7">
    <location>
        <begin position="120"/>
        <end position="140"/>
    </location>
</feature>
<reference evidence="10" key="1">
    <citation type="journal article" date="2019" name="Int. J. Syst. Evol. Microbiol.">
        <title>The Global Catalogue of Microorganisms (GCM) 10K type strain sequencing project: providing services to taxonomists for standard genome sequencing and annotation.</title>
        <authorList>
            <consortium name="The Broad Institute Genomics Platform"/>
            <consortium name="The Broad Institute Genome Sequencing Center for Infectious Disease"/>
            <person name="Wu L."/>
            <person name="Ma J."/>
        </authorList>
    </citation>
    <scope>NUCLEOTIDE SEQUENCE [LARGE SCALE GENOMIC DNA]</scope>
    <source>
        <strain evidence="10">KCTC 3950</strain>
    </source>
</reference>
<dbReference type="PANTHER" id="PTHR43495">
    <property type="entry name" value="GABA PERMEASE"/>
    <property type="match status" value="1"/>
</dbReference>
<evidence type="ECO:0000256" key="7">
    <source>
        <dbReference type="SAM" id="Phobius"/>
    </source>
</evidence>
<evidence type="ECO:0000259" key="8">
    <source>
        <dbReference type="Pfam" id="PF00324"/>
    </source>
</evidence>
<evidence type="ECO:0000256" key="6">
    <source>
        <dbReference type="ARBA" id="ARBA00023136"/>
    </source>
</evidence>
<feature type="domain" description="Amino acid permease/ SLC12A" evidence="8">
    <location>
        <begin position="12"/>
        <end position="416"/>
    </location>
</feature>
<evidence type="ECO:0000313" key="9">
    <source>
        <dbReference type="EMBL" id="MFD2614450.1"/>
    </source>
</evidence>
<feature type="transmembrane region" description="Helical" evidence="7">
    <location>
        <begin position="352"/>
        <end position="372"/>
    </location>
</feature>
<feature type="transmembrane region" description="Helical" evidence="7">
    <location>
        <begin position="274"/>
        <end position="293"/>
    </location>
</feature>
<evidence type="ECO:0000313" key="10">
    <source>
        <dbReference type="Proteomes" id="UP001597541"/>
    </source>
</evidence>
<evidence type="ECO:0000256" key="3">
    <source>
        <dbReference type="ARBA" id="ARBA00022692"/>
    </source>
</evidence>
<organism evidence="9 10">
    <name type="scientific">Paenibacillus gansuensis</name>
    <dbReference type="NCBI Taxonomy" id="306542"/>
    <lineage>
        <taxon>Bacteria</taxon>
        <taxon>Bacillati</taxon>
        <taxon>Bacillota</taxon>
        <taxon>Bacilli</taxon>
        <taxon>Bacillales</taxon>
        <taxon>Paenibacillaceae</taxon>
        <taxon>Paenibacillus</taxon>
    </lineage>
</organism>
<sequence length="428" mass="47242">MSEMKRNLKPRHILMMTLGGTIGAGIFQGSSSSIELAGPSVLLTYLAGGLLLFVVMRCLAELVIRHGTARNLRELIEPSLGKAAGYTVGWVYWLNWVLVMAAEMAAASFFLSFWFPNVPLWVLALLCSIVITLINLLHVNMFGETEYWLAGIKIITLVLFVIIGFIVLGTQSSLQEVQDNLTAHGGLFPHGFMGMVSAMLVVMFSFGGIEMIGMTLGETENPQTTIPKATRSIIMRILLFYILPIFIIISLVPWNRLAEQTQSPFVTVFTEAGIPYVDGIMNFVLLTAVLSAANTGMYSSSRSLYDQALKGNAPRFLTKLSPAGVPVRALLFSTMFLYVGVVIAFFAKGETFNYLMVFPGYTVMIVWTMLVLSHIKQHGIQFTTGLAFVALLAIFAGIIFTTNWIGTTIMFSVLLLILLSYRRQIKKP</sequence>
<protein>
    <submittedName>
        <fullName evidence="9">Amino acid permease</fullName>
    </submittedName>
</protein>
<dbReference type="Gene3D" id="1.20.1740.10">
    <property type="entry name" value="Amino acid/polyamine transporter I"/>
    <property type="match status" value="1"/>
</dbReference>
<feature type="transmembrane region" description="Helical" evidence="7">
    <location>
        <begin position="404"/>
        <end position="421"/>
    </location>
</feature>
<dbReference type="Pfam" id="PF00324">
    <property type="entry name" value="AA_permease"/>
    <property type="match status" value="1"/>
</dbReference>
<keyword evidence="6 7" id="KW-0472">Membrane</keyword>
<comment type="subcellular location">
    <subcellularLocation>
        <location evidence="1">Membrane</location>
        <topology evidence="1">Multi-pass membrane protein</topology>
    </subcellularLocation>
</comment>
<dbReference type="InterPro" id="IPR004841">
    <property type="entry name" value="AA-permease/SLC12A_dom"/>
</dbReference>
<dbReference type="PIRSF" id="PIRSF006060">
    <property type="entry name" value="AA_transporter"/>
    <property type="match status" value="1"/>
</dbReference>
<keyword evidence="5 7" id="KW-1133">Transmembrane helix</keyword>
<keyword evidence="2" id="KW-0813">Transport</keyword>
<gene>
    <name evidence="9" type="ORF">ACFSUF_18725</name>
</gene>
<feature type="transmembrane region" description="Helical" evidence="7">
    <location>
        <begin position="90"/>
        <end position="114"/>
    </location>
</feature>
<feature type="transmembrane region" description="Helical" evidence="7">
    <location>
        <begin position="325"/>
        <end position="346"/>
    </location>
</feature>
<evidence type="ECO:0000256" key="1">
    <source>
        <dbReference type="ARBA" id="ARBA00004141"/>
    </source>
</evidence>
<feature type="transmembrane region" description="Helical" evidence="7">
    <location>
        <begin position="233"/>
        <end position="254"/>
    </location>
</feature>
<proteinExistence type="predicted"/>
<keyword evidence="10" id="KW-1185">Reference proteome</keyword>
<accession>A0ABW5PIW4</accession>
<feature type="transmembrane region" description="Helical" evidence="7">
    <location>
        <begin position="42"/>
        <end position="64"/>
    </location>
</feature>
<evidence type="ECO:0000256" key="2">
    <source>
        <dbReference type="ARBA" id="ARBA00022448"/>
    </source>
</evidence>
<feature type="transmembrane region" description="Helical" evidence="7">
    <location>
        <begin position="12"/>
        <end position="30"/>
    </location>
</feature>
<feature type="transmembrane region" description="Helical" evidence="7">
    <location>
        <begin position="188"/>
        <end position="212"/>
    </location>
</feature>
<dbReference type="RefSeq" id="WP_377605329.1">
    <property type="nucleotide sequence ID" value="NZ_JBHUME010000012.1"/>
</dbReference>
<keyword evidence="4" id="KW-0029">Amino-acid transport</keyword>
<evidence type="ECO:0000256" key="5">
    <source>
        <dbReference type="ARBA" id="ARBA00022989"/>
    </source>
</evidence>
<name>A0ABW5PIW4_9BACL</name>
<keyword evidence="3 7" id="KW-0812">Transmembrane</keyword>